<dbReference type="Proteomes" id="UP000263220">
    <property type="component" value="Segment"/>
</dbReference>
<dbReference type="EMBL" id="MH460459">
    <property type="protein sequence ID" value="AXG66367.1"/>
    <property type="molecule type" value="Genomic_DNA"/>
</dbReference>
<evidence type="ECO:0000313" key="2">
    <source>
        <dbReference type="Proteomes" id="UP000263220"/>
    </source>
</evidence>
<gene>
    <name evidence="1" type="ORF">JA10_014</name>
</gene>
<keyword evidence="2" id="KW-1185">Reference proteome</keyword>
<reference evidence="1 2" key="1">
    <citation type="journal article" date="2018" name="Front. Microbiol.">
        <title>Jumbo Bacteriophages Are Represented Within an Increasing Diversity of Environmental Viruses Infecting the Emerging Phytopathogen, Dickeya solani.</title>
        <authorList>
            <person name="Day A.W."/>
            <person name="Ahn J."/>
            <person name="Salmond G.P.C."/>
        </authorList>
    </citation>
    <scope>NUCLEOTIDE SEQUENCE [LARGE SCALE GENOMIC DNA]</scope>
</reference>
<accession>A0A384ZVV1</accession>
<proteinExistence type="predicted"/>
<protein>
    <submittedName>
        <fullName evidence="1">Uncharacterized protein</fullName>
    </submittedName>
</protein>
<name>A0A384ZVV1_9CAUD</name>
<organism evidence="1 2">
    <name type="scientific">Dickeya phage vB_DsoP_JA10</name>
    <dbReference type="NCBI Taxonomy" id="2283033"/>
    <lineage>
        <taxon>Viruses</taxon>
        <taxon>Duplodnaviria</taxon>
        <taxon>Heunggongvirae</taxon>
        <taxon>Uroviricota</taxon>
        <taxon>Caudoviricetes</taxon>
        <taxon>Autographivirales</taxon>
        <taxon>Autotranscriptaviridae</taxon>
        <taxon>Studiervirinae</taxon>
        <taxon>Ningirsuvirus</taxon>
        <taxon>Ningirsuvirus JA10</taxon>
    </lineage>
</organism>
<evidence type="ECO:0000313" key="1">
    <source>
        <dbReference type="EMBL" id="AXG66367.1"/>
    </source>
</evidence>
<sequence length="61" mass="6584">MKALLFILLSSIGPGSASPSMETVQLNSMAECREVAAQLKETPKPGKGYTEYSYLCVEVSK</sequence>